<dbReference type="OrthoDB" id="9790745at2"/>
<dbReference type="PANTHER" id="PTHR36849:SF1">
    <property type="entry name" value="CYTOPLASMIC PROTEIN"/>
    <property type="match status" value="1"/>
</dbReference>
<dbReference type="Pfam" id="PF22752">
    <property type="entry name" value="DUF488-N3i"/>
    <property type="match status" value="1"/>
</dbReference>
<dbReference type="InterPro" id="IPR052552">
    <property type="entry name" value="YeaO-like"/>
</dbReference>
<gene>
    <name evidence="1" type="ORF">FEI13_06835</name>
</gene>
<accession>A0A5R8MLF2</accession>
<dbReference type="PANTHER" id="PTHR36849">
    <property type="entry name" value="CYTOPLASMIC PROTEIN-RELATED"/>
    <property type="match status" value="1"/>
</dbReference>
<evidence type="ECO:0000313" key="2">
    <source>
        <dbReference type="Proteomes" id="UP000306973"/>
    </source>
</evidence>
<dbReference type="EMBL" id="VBUI01000008">
    <property type="protein sequence ID" value="TLF51939.1"/>
    <property type="molecule type" value="Genomic_DNA"/>
</dbReference>
<dbReference type="Proteomes" id="UP000306973">
    <property type="component" value="Unassembled WGS sequence"/>
</dbReference>
<dbReference type="AlphaFoldDB" id="A0A5R8MLF2"/>
<reference evidence="1 2" key="1">
    <citation type="journal article" date="2007" name="Int. J. Syst. Evol. Microbiol.">
        <title>Halomonas saccharevitans sp. nov., Halomonas arcis sp. nov. and Halomonas subterranea sp. nov., halophilic bacteria isolated from hypersaline environments of China.</title>
        <authorList>
            <person name="Xu X.W."/>
            <person name="Wu Y.H."/>
            <person name="Zhou Z."/>
            <person name="Wang C.S."/>
            <person name="Zhou Y.G."/>
            <person name="Zhang H.B."/>
            <person name="Wang Y."/>
            <person name="Wu M."/>
        </authorList>
    </citation>
    <scope>NUCLEOTIDE SEQUENCE [LARGE SCALE GENOMIC DNA]</scope>
    <source>
        <strain evidence="1 2">TBZ3</strain>
    </source>
</reference>
<dbReference type="RefSeq" id="WP_138180686.1">
    <property type="nucleotide sequence ID" value="NZ_VBUI01000008.1"/>
</dbReference>
<comment type="caution">
    <text evidence="1">The sequence shown here is derived from an EMBL/GenBank/DDBJ whole genome shotgun (WGS) entry which is preliminary data.</text>
</comment>
<keyword evidence="2" id="KW-1185">Reference proteome</keyword>
<proteinExistence type="predicted"/>
<evidence type="ECO:0000313" key="1">
    <source>
        <dbReference type="EMBL" id="TLF51939.1"/>
    </source>
</evidence>
<name>A0A5R8MLF2_9GAMM</name>
<sequence>MSIRLKRVFEAPERDDGYRVLVDRLWPRGVAKADACIDDWPKEVAPSDALRRAFHAGELGWGAFRRRYLAELKTQREKLRPLADRAGHETITLVFAAKDVRHNNAVVLRQYLEMLRK</sequence>
<protein>
    <submittedName>
        <fullName evidence="1">DUF488 family protein</fullName>
    </submittedName>
</protein>
<organism evidence="1 2">
    <name type="scientific">Halomonas urmiana</name>
    <dbReference type="NCBI Taxonomy" id="490901"/>
    <lineage>
        <taxon>Bacteria</taxon>
        <taxon>Pseudomonadati</taxon>
        <taxon>Pseudomonadota</taxon>
        <taxon>Gammaproteobacteria</taxon>
        <taxon>Oceanospirillales</taxon>
        <taxon>Halomonadaceae</taxon>
        <taxon>Halomonas</taxon>
    </lineage>
</organism>